<dbReference type="InterPro" id="IPR045334">
    <property type="entry name" value="INTS3"/>
</dbReference>
<name>A0A158Q9U4_ENTVE</name>
<dbReference type="InterPro" id="IPR019333">
    <property type="entry name" value="INTS3_N"/>
</dbReference>
<comment type="subcellular location">
    <subcellularLocation>
        <location evidence="2">Cytoplasm</location>
    </subcellularLocation>
    <subcellularLocation>
        <location evidence="1">Nucleus</location>
    </subcellularLocation>
</comment>
<feature type="region of interest" description="Disordered" evidence="8">
    <location>
        <begin position="482"/>
        <end position="530"/>
    </location>
</feature>
<dbReference type="GO" id="GO:0005737">
    <property type="term" value="C:cytoplasm"/>
    <property type="evidence" value="ECO:0007669"/>
    <property type="project" value="UniProtKB-SubCell"/>
</dbReference>
<reference evidence="11 12" key="2">
    <citation type="submission" date="2018-10" db="EMBL/GenBank/DDBJ databases">
        <authorList>
            <consortium name="Pathogen Informatics"/>
        </authorList>
    </citation>
    <scope>NUCLEOTIDE SEQUENCE [LARGE SCALE GENOMIC DNA]</scope>
</reference>
<reference evidence="13" key="1">
    <citation type="submission" date="2016-04" db="UniProtKB">
        <authorList>
            <consortium name="WormBaseParasite"/>
        </authorList>
    </citation>
    <scope>IDENTIFICATION</scope>
</reference>
<dbReference type="OrthoDB" id="2021145at2759"/>
<evidence type="ECO:0000313" key="12">
    <source>
        <dbReference type="Proteomes" id="UP000274131"/>
    </source>
</evidence>
<evidence type="ECO:0000313" key="13">
    <source>
        <dbReference type="WBParaSite" id="EVEC_0000311001-mRNA-1"/>
    </source>
</evidence>
<feature type="domain" description="Ints3-like C-terminal" evidence="10">
    <location>
        <begin position="577"/>
        <end position="999"/>
    </location>
</feature>
<dbReference type="InterPro" id="IPR056518">
    <property type="entry name" value="HEAT_Ints3_C"/>
</dbReference>
<accession>A0A158Q9U4</accession>
<keyword evidence="5" id="KW-0539">Nucleus</keyword>
<sequence length="1042" mass="118650">MDPLSGQKGKRQSKLLVTMGFEMRNEQEEKMENAFLMVHSRINGLSERDSHEVLIQIISESKVMHESATGGLLYGLLVEPQNAQKYFALLAVAANDAWYCALCNVNMIVIELYPKLRPEAREQIWFFFREAIRANVPKIDNVLNNLIRTLNDGLELKDIKATLNAVTSLLNANYPWLSSLRPKASLIPVTLQTFSRFICDLSAYPQCDTLRNQMIVLCDWLLRERFLDCAQLGRDLILVIMRMSKVPQFAVIWRQLFFEPTKLAPNFGGVEELMSRSFANFQTYRVSVAIQRKMEFILKLKAPAHEKHLEWFRKQILACRFYLQHLSNPEAGNLRAEAIRCALYIPFGPDSPPTAPDMKVMFISSLLSGAMAGVEQQWCKLQLFWDWFCFDSSNPGAHLAIEPGFCVIKHLLHSQHLLANSLLDFLVRMSSELWPPMQSRVVSSIINAFKSVADHNINLSISSVLENSFVPKNLRDTLRETFKGLVRSPPPQSPSVASTEKTESPTPLLVDTDTESVESESRLSISEVSESAALANGSALSAFDEEANEDEEEEHESCIEKITDLLPALKEEFRDAIESLAQASNTEIDMSDMMQKLLSNVLENEDLLDEEQTELLAECLLTIFGKRLKPKKPFPPRFNQSPEYSFFINWVLVSRFLDEIFNHPIYIIFRNLCLTPDGDATRQPLLSLIAEIYEKCSAVSYLLLFFLSLGLNDQNDSYVSAYTDLCRLLERSVIEQLVKDLEQCHVDDYVLFGHLVPFVYAKFPTEAMSSPELMKLLADSIDGHQIADIVGEIIEENISLFRKDSFTTIVTASYSWDTLSKLIFWQLVHAENVPVEWMMPLLPKIQLNEHAEAVTNVYIMLQRMDREPTMNLIRILLSRRPPDYFAVKCLRILIREQSSALRVAEHVGNLIDKLIQSGDIHPSTVKQRRGAPRNVCLEHVFAHLDNFRQTCLSDSVKKERKDAAESFLTLPPLQNAFSLARGAEKISDLRIRFNELFAVIEILSDDPGQSSRSRRYKTQKRLIENNDVSSPHPFAGAVHTDL</sequence>
<evidence type="ECO:0000256" key="3">
    <source>
        <dbReference type="ARBA" id="ARBA00006130"/>
    </source>
</evidence>
<proteinExistence type="inferred from homology"/>
<dbReference type="STRING" id="51028.A0A158Q9U4"/>
<dbReference type="Pfam" id="PF10189">
    <property type="entry name" value="Ints3_N"/>
    <property type="match status" value="1"/>
</dbReference>
<dbReference type="PANTHER" id="PTHR13587">
    <property type="entry name" value="INTEGRATOR COMPLEX SUBUNIT 3"/>
    <property type="match status" value="1"/>
</dbReference>
<comment type="similarity">
    <text evidence="3">Belongs to the Integrator subunit 3 family.</text>
</comment>
<evidence type="ECO:0000256" key="2">
    <source>
        <dbReference type="ARBA" id="ARBA00004496"/>
    </source>
</evidence>
<evidence type="ECO:0000259" key="9">
    <source>
        <dbReference type="Pfam" id="PF10189"/>
    </source>
</evidence>
<gene>
    <name evidence="11" type="ORF">EVEC_LOCUS2818</name>
</gene>
<dbReference type="EMBL" id="UXUI01007454">
    <property type="protein sequence ID" value="VDD87675.1"/>
    <property type="molecule type" value="Genomic_DNA"/>
</dbReference>
<comment type="function">
    <text evidence="7">Component of the integrator complex, a multiprotein complex that terminates RNA polymerase II (Pol II) transcription in the promoter-proximal region of genes. The integrator complex provides a quality checkpoint during transcription elongation by driving premature transcription termination of transcripts that are unfavorably configured for transcriptional elongation: the complex terminates transcription by (1) catalyzing dephosphorylation of the C-terminal domain (CTD) of Pol II subunit Polr2A/Rbp1 and Spt5, and (2) degrading the exiting nascent RNA transcript via endonuclease activity. The integrator complex is also involved in the 3'-end processing of the U7 snRNA, and also the spliceosomal snRNAs U1, U2, U4 and U5.</text>
</comment>
<evidence type="ECO:0000256" key="1">
    <source>
        <dbReference type="ARBA" id="ARBA00004123"/>
    </source>
</evidence>
<dbReference type="Proteomes" id="UP000274131">
    <property type="component" value="Unassembled WGS sequence"/>
</dbReference>
<dbReference type="Pfam" id="PF24566">
    <property type="entry name" value="HEAT_Ints3_C"/>
    <property type="match status" value="1"/>
</dbReference>
<dbReference type="GO" id="GO:0005634">
    <property type="term" value="C:nucleus"/>
    <property type="evidence" value="ECO:0007669"/>
    <property type="project" value="UniProtKB-SubCell"/>
</dbReference>
<evidence type="ECO:0000256" key="8">
    <source>
        <dbReference type="SAM" id="MobiDB-lite"/>
    </source>
</evidence>
<dbReference type="PANTHER" id="PTHR13587:SF7">
    <property type="entry name" value="INTEGRATOR COMPLEX SUBUNIT 3"/>
    <property type="match status" value="1"/>
</dbReference>
<feature type="domain" description="Integrator complex subunit 3 N-terminal" evidence="9">
    <location>
        <begin position="65"/>
        <end position="479"/>
    </location>
</feature>
<dbReference type="WBParaSite" id="EVEC_0000311001-mRNA-1">
    <property type="protein sequence ID" value="EVEC_0000311001-mRNA-1"/>
    <property type="gene ID" value="EVEC_0000311001"/>
</dbReference>
<evidence type="ECO:0000256" key="7">
    <source>
        <dbReference type="ARBA" id="ARBA00054331"/>
    </source>
</evidence>
<organism evidence="13">
    <name type="scientific">Enterobius vermicularis</name>
    <name type="common">Human pinworm</name>
    <dbReference type="NCBI Taxonomy" id="51028"/>
    <lineage>
        <taxon>Eukaryota</taxon>
        <taxon>Metazoa</taxon>
        <taxon>Ecdysozoa</taxon>
        <taxon>Nematoda</taxon>
        <taxon>Chromadorea</taxon>
        <taxon>Rhabditida</taxon>
        <taxon>Spirurina</taxon>
        <taxon>Oxyuridomorpha</taxon>
        <taxon>Oxyuroidea</taxon>
        <taxon>Oxyuridae</taxon>
        <taxon>Enterobius</taxon>
    </lineage>
</organism>
<evidence type="ECO:0000256" key="6">
    <source>
        <dbReference type="ARBA" id="ARBA00032741"/>
    </source>
</evidence>
<keyword evidence="12" id="KW-1185">Reference proteome</keyword>
<evidence type="ECO:0000256" key="5">
    <source>
        <dbReference type="ARBA" id="ARBA00023242"/>
    </source>
</evidence>
<keyword evidence="4" id="KW-0963">Cytoplasm</keyword>
<evidence type="ECO:0000313" key="11">
    <source>
        <dbReference type="EMBL" id="VDD87675.1"/>
    </source>
</evidence>
<dbReference type="AlphaFoldDB" id="A0A158Q9U4"/>
<protein>
    <recommendedName>
        <fullName evidence="6">SOSS complex subunit A homolog</fullName>
    </recommendedName>
</protein>
<evidence type="ECO:0000259" key="10">
    <source>
        <dbReference type="Pfam" id="PF24566"/>
    </source>
</evidence>
<evidence type="ECO:0000256" key="4">
    <source>
        <dbReference type="ARBA" id="ARBA00022490"/>
    </source>
</evidence>